<dbReference type="RefSeq" id="WP_224460346.1">
    <property type="nucleotide sequence ID" value="NZ_JAIQZE010000002.1"/>
</dbReference>
<comment type="caution">
    <text evidence="1">The sequence shown here is derived from an EMBL/GenBank/DDBJ whole genome shotgun (WGS) entry which is preliminary data.</text>
</comment>
<protein>
    <submittedName>
        <fullName evidence="1">Uncharacterized protein</fullName>
    </submittedName>
</protein>
<name>A0ABS7XJ18_9FLAO</name>
<gene>
    <name evidence="1" type="ORF">LB452_03560</name>
</gene>
<organism evidence="1 2">
    <name type="scientific">Psychroflexus longus</name>
    <dbReference type="NCBI Taxonomy" id="2873596"/>
    <lineage>
        <taxon>Bacteria</taxon>
        <taxon>Pseudomonadati</taxon>
        <taxon>Bacteroidota</taxon>
        <taxon>Flavobacteriia</taxon>
        <taxon>Flavobacteriales</taxon>
        <taxon>Flavobacteriaceae</taxon>
        <taxon>Psychroflexus</taxon>
    </lineage>
</organism>
<dbReference type="EMBL" id="JAIQZE010000002">
    <property type="protein sequence ID" value="MBZ9777992.1"/>
    <property type="molecule type" value="Genomic_DNA"/>
</dbReference>
<accession>A0ABS7XJ18</accession>
<keyword evidence="2" id="KW-1185">Reference proteome</keyword>
<evidence type="ECO:0000313" key="2">
    <source>
        <dbReference type="Proteomes" id="UP001199314"/>
    </source>
</evidence>
<proteinExistence type="predicted"/>
<reference evidence="2" key="1">
    <citation type="submission" date="2023-07" db="EMBL/GenBank/DDBJ databases">
        <title>Novel species isolated from saline lakes on Tibetan Plateau.</title>
        <authorList>
            <person name="Lu H."/>
        </authorList>
    </citation>
    <scope>NUCLEOTIDE SEQUENCE [LARGE SCALE GENOMIC DNA]</scope>
    <source>
        <strain evidence="2">CAK8W</strain>
    </source>
</reference>
<sequence length="186" mass="21672">MPYQEHYNYFEFSDNGTFEYHVGADLGDDEFGKGHYQIKNDSLILNYDLTELKTKSFHKFKTYVNDSDSIKLYVRVFSHSEKVRSNVSVFNLKNRYGEATEKNGLARLAFKKQAGNKTIEVSDLCCGSHSFEIDTKLNYEIEVYLAEGLNKPKAIKDQIEKYEILKLNKNELKLKKGEQIVLFKKR</sequence>
<dbReference type="Proteomes" id="UP001199314">
    <property type="component" value="Unassembled WGS sequence"/>
</dbReference>
<evidence type="ECO:0000313" key="1">
    <source>
        <dbReference type="EMBL" id="MBZ9777992.1"/>
    </source>
</evidence>